<dbReference type="NCBIfam" id="TIGR00670">
    <property type="entry name" value="asp_carb_tr"/>
    <property type="match status" value="1"/>
</dbReference>
<feature type="domain" description="Aspartate/ornithine carbamoyltransferase carbamoyl-P binding" evidence="9">
    <location>
        <begin position="1"/>
        <end position="135"/>
    </location>
</feature>
<keyword evidence="4" id="KW-0808">Transferase</keyword>
<evidence type="ECO:0000256" key="6">
    <source>
        <dbReference type="ARBA" id="ARBA00043884"/>
    </source>
</evidence>
<evidence type="ECO:0000256" key="3">
    <source>
        <dbReference type="ARBA" id="ARBA00013008"/>
    </source>
</evidence>
<dbReference type="EC" id="2.1.3.2" evidence="3"/>
<dbReference type="NCBIfam" id="NF002032">
    <property type="entry name" value="PRK00856.1"/>
    <property type="match status" value="1"/>
</dbReference>
<dbReference type="AlphaFoldDB" id="A0A382EFC4"/>
<dbReference type="GO" id="GO:0044205">
    <property type="term" value="P:'de novo' UMP biosynthetic process"/>
    <property type="evidence" value="ECO:0007669"/>
    <property type="project" value="UniProtKB-UniPathway"/>
</dbReference>
<comment type="function">
    <text evidence="6">Catalyzes the condensation of carbamoyl phosphate and aspartate to form carbamoyl aspartate and inorganic phosphate, the committed step in the de novo pyrimidine nucleotide biosynthesis pathway.</text>
</comment>
<evidence type="ECO:0000256" key="2">
    <source>
        <dbReference type="ARBA" id="ARBA00008896"/>
    </source>
</evidence>
<protein>
    <recommendedName>
        <fullName evidence="3">aspartate carbamoyltransferase</fullName>
        <ecNumber evidence="3">2.1.3.2</ecNumber>
    </recommendedName>
</protein>
<dbReference type="UniPathway" id="UPA00070">
    <property type="reaction ID" value="UER00116"/>
</dbReference>
<proteinExistence type="inferred from homology"/>
<dbReference type="SUPFAM" id="SSF53671">
    <property type="entry name" value="Aspartate/ornithine carbamoyltransferase"/>
    <property type="match status" value="1"/>
</dbReference>
<evidence type="ECO:0000256" key="5">
    <source>
        <dbReference type="ARBA" id="ARBA00022975"/>
    </source>
</evidence>
<dbReference type="GO" id="GO:0005829">
    <property type="term" value="C:cytosol"/>
    <property type="evidence" value="ECO:0007669"/>
    <property type="project" value="TreeGrafter"/>
</dbReference>
<dbReference type="PRINTS" id="PR00100">
    <property type="entry name" value="AOTCASE"/>
</dbReference>
<evidence type="ECO:0000259" key="9">
    <source>
        <dbReference type="Pfam" id="PF02729"/>
    </source>
</evidence>
<gene>
    <name evidence="10" type="ORF">METZ01_LOCUS201886</name>
</gene>
<feature type="domain" description="Aspartate/ornithine carbamoyltransferase Asp/Orn-binding" evidence="8">
    <location>
        <begin position="142"/>
        <end position="294"/>
    </location>
</feature>
<reference evidence="10" key="1">
    <citation type="submission" date="2018-05" db="EMBL/GenBank/DDBJ databases">
        <authorList>
            <person name="Lanie J.A."/>
            <person name="Ng W.-L."/>
            <person name="Kazmierczak K.M."/>
            <person name="Andrzejewski T.M."/>
            <person name="Davidsen T.M."/>
            <person name="Wayne K.J."/>
            <person name="Tettelin H."/>
            <person name="Glass J.I."/>
            <person name="Rusch D."/>
            <person name="Podicherti R."/>
            <person name="Tsui H.-C.T."/>
            <person name="Winkler M.E."/>
        </authorList>
    </citation>
    <scope>NUCLEOTIDE SEQUENCE</scope>
</reference>
<dbReference type="EMBL" id="UINC01044079">
    <property type="protein sequence ID" value="SVB49032.1"/>
    <property type="molecule type" value="Genomic_DNA"/>
</dbReference>
<evidence type="ECO:0000313" key="10">
    <source>
        <dbReference type="EMBL" id="SVB49032.1"/>
    </source>
</evidence>
<evidence type="ECO:0000256" key="4">
    <source>
        <dbReference type="ARBA" id="ARBA00022679"/>
    </source>
</evidence>
<evidence type="ECO:0000256" key="1">
    <source>
        <dbReference type="ARBA" id="ARBA00004852"/>
    </source>
</evidence>
<dbReference type="PANTHER" id="PTHR45753:SF6">
    <property type="entry name" value="ASPARTATE CARBAMOYLTRANSFERASE"/>
    <property type="match status" value="1"/>
</dbReference>
<dbReference type="GO" id="GO:0006207">
    <property type="term" value="P:'de novo' pyrimidine nucleobase biosynthetic process"/>
    <property type="evidence" value="ECO:0007669"/>
    <property type="project" value="InterPro"/>
</dbReference>
<dbReference type="PRINTS" id="PR00101">
    <property type="entry name" value="ATCASE"/>
</dbReference>
<evidence type="ECO:0000259" key="8">
    <source>
        <dbReference type="Pfam" id="PF00185"/>
    </source>
</evidence>
<dbReference type="PANTHER" id="PTHR45753">
    <property type="entry name" value="ORNITHINE CARBAMOYLTRANSFERASE, MITOCHONDRIAL"/>
    <property type="match status" value="1"/>
</dbReference>
<accession>A0A382EFC4</accession>
<dbReference type="InterPro" id="IPR036901">
    <property type="entry name" value="Asp/Orn_carbamoylTrfase_sf"/>
</dbReference>
<dbReference type="GO" id="GO:0006520">
    <property type="term" value="P:amino acid metabolic process"/>
    <property type="evidence" value="ECO:0007669"/>
    <property type="project" value="InterPro"/>
</dbReference>
<name>A0A382EFC4_9ZZZZ</name>
<dbReference type="InterPro" id="IPR002082">
    <property type="entry name" value="Asp_carbamoyltransf"/>
</dbReference>
<evidence type="ECO:0000256" key="7">
    <source>
        <dbReference type="ARBA" id="ARBA00048859"/>
    </source>
</evidence>
<dbReference type="GO" id="GO:0004070">
    <property type="term" value="F:aspartate carbamoyltransferase activity"/>
    <property type="evidence" value="ECO:0007669"/>
    <property type="project" value="UniProtKB-EC"/>
</dbReference>
<dbReference type="PROSITE" id="PS00097">
    <property type="entry name" value="CARBAMOYLTRANSFERASE"/>
    <property type="match status" value="1"/>
</dbReference>
<dbReference type="InterPro" id="IPR006130">
    <property type="entry name" value="Asp/Orn_carbamoylTrfase"/>
</dbReference>
<dbReference type="Pfam" id="PF00185">
    <property type="entry name" value="OTCace"/>
    <property type="match status" value="1"/>
</dbReference>
<dbReference type="Pfam" id="PF02729">
    <property type="entry name" value="OTCace_N"/>
    <property type="match status" value="1"/>
</dbReference>
<keyword evidence="5" id="KW-0665">Pyrimidine biosynthesis</keyword>
<dbReference type="GO" id="GO:0016597">
    <property type="term" value="F:amino acid binding"/>
    <property type="evidence" value="ECO:0007669"/>
    <property type="project" value="InterPro"/>
</dbReference>
<comment type="similarity">
    <text evidence="2">Belongs to the aspartate/ornithine carbamoyltransferase superfamily. ATCase family.</text>
</comment>
<dbReference type="InterPro" id="IPR006132">
    <property type="entry name" value="Asp/Orn_carbamoyltranf_P-bd"/>
</dbReference>
<comment type="catalytic activity">
    <reaction evidence="7">
        <text>carbamoyl phosphate + L-aspartate = N-carbamoyl-L-aspartate + phosphate + H(+)</text>
        <dbReference type="Rhea" id="RHEA:20013"/>
        <dbReference type="ChEBI" id="CHEBI:15378"/>
        <dbReference type="ChEBI" id="CHEBI:29991"/>
        <dbReference type="ChEBI" id="CHEBI:32814"/>
        <dbReference type="ChEBI" id="CHEBI:43474"/>
        <dbReference type="ChEBI" id="CHEBI:58228"/>
        <dbReference type="EC" id="2.1.3.2"/>
    </reaction>
</comment>
<dbReference type="Gene3D" id="3.40.50.1370">
    <property type="entry name" value="Aspartate/ornithine carbamoyltransferase"/>
    <property type="match status" value="2"/>
</dbReference>
<organism evidence="10">
    <name type="scientific">marine metagenome</name>
    <dbReference type="NCBI Taxonomy" id="408172"/>
    <lineage>
        <taxon>unclassified sequences</taxon>
        <taxon>metagenomes</taxon>
        <taxon>ecological metagenomes</taxon>
    </lineage>
</organism>
<sequence length="304" mass="33323">MSKNDILYIFEFAEKLSSILNGPVKKVPVLRGKTVINYFSEPSTRTRVSFENAGKILSADVINVSSSGSSDEKGESFINTVQILESIGADILIIRHSDSGAPYFVSRNIQIPVINAGDGSHAHPTQTLIDLYTIYKSIGEIEGLNLTILGDNIHSRVSRSAVLGFSTMGAKVTFCSPTTMNANYLSGSDVSNYPAIMYTSNLKDALSESDLIMTLRTQFERKASLVFPNINEYTRMFKLSNESLKYAPDKAKILHPGPMNLGVEIDGYVSESDRSLINQQVMNSVAIRMALLIILIGDHTLDSI</sequence>
<dbReference type="InterPro" id="IPR006131">
    <property type="entry name" value="Asp_carbamoyltransf_Asp/Orn-bd"/>
</dbReference>
<comment type="pathway">
    <text evidence="1">Pyrimidine metabolism; UMP biosynthesis via de novo pathway; (S)-dihydroorotate from bicarbonate: step 2/3.</text>
</comment>